<dbReference type="PANTHER" id="PTHR34220">
    <property type="entry name" value="SENSOR HISTIDINE KINASE YPDA"/>
    <property type="match status" value="1"/>
</dbReference>
<dbReference type="InterPro" id="IPR036890">
    <property type="entry name" value="HATPase_C_sf"/>
</dbReference>
<reference evidence="19 20" key="1">
    <citation type="submission" date="2018-12" db="EMBL/GenBank/DDBJ databases">
        <authorList>
            <person name="Sun L."/>
            <person name="Chen Z."/>
        </authorList>
    </citation>
    <scope>NUCLEOTIDE SEQUENCE [LARGE SCALE GENOMIC DNA]</scope>
    <source>
        <strain evidence="19 20">LMG 29736</strain>
    </source>
</reference>
<proteinExistence type="predicted"/>
<keyword evidence="21" id="KW-1185">Reference proteome</keyword>
<dbReference type="EC" id="2.7.13.3" evidence="3"/>
<dbReference type="PANTHER" id="PTHR34220:SF7">
    <property type="entry name" value="SENSOR HISTIDINE KINASE YPDA"/>
    <property type="match status" value="1"/>
</dbReference>
<comment type="caution">
    <text evidence="19">The sequence shown here is derived from an EMBL/GenBank/DDBJ whole genome shotgun (WGS) entry which is preliminary data.</text>
</comment>
<evidence type="ECO:0000256" key="2">
    <source>
        <dbReference type="ARBA" id="ARBA00004651"/>
    </source>
</evidence>
<sequence length="590" mass="65590">MFELFITMMERLGIIVTIAFILTRFQFFRNMIYLERLDRKQQLTAIFFFGFFGIIGTYTGLRLSTETLNIDRWVIDLSADEAIANSRVIGIVIAGMLGGYRVGIGAALIAAIHRFTLGGFTAFSCGLATIFAGVLAGMFHKKNKQVKLRSAFKIGALAETIQMLIILLISRPFEKALALVEVIGMPMIIANGLGCALFLLIIKNVINEEEKAVALQAQKILRIADQTLVHLRNGITISSARAVCQIIHNDIQTSAVAMTNLTDILAHAGVREDHRREGPVETAFIKDAIKKGKIVVGQQKTGQYREKGNQFGATVIAPLKIRGDTVGTLIFYFRSEKEVTHVVMELISGLSMIISNQLEMAEADKAYQLAKEAEIISLQAQISPHFLFNTLNTVISLIRNDPSKARKLLVSLSHFLRQNLSVTTNNMTTLEQELKHTKAYLSIEQARFVDKLEVFYDIDEDVLLHSIPPITLQPLVENAVKHGFKNKERDCMLNILIRKDDRNIYVTVEDNGDGMSEERRGQIGMAPIESKNGNGLALYNVNRRLMMTFGKSAALKISSSAEKGTSVAFSIENEEEAIGNGQNHKSDHCR</sequence>
<feature type="transmembrane region" description="Helical" evidence="14">
    <location>
        <begin position="176"/>
        <end position="202"/>
    </location>
</feature>
<dbReference type="InterPro" id="IPR010559">
    <property type="entry name" value="Sig_transdc_His_kin_internal"/>
</dbReference>
<feature type="transmembrane region" description="Helical" evidence="14">
    <location>
        <begin position="44"/>
        <end position="63"/>
    </location>
</feature>
<dbReference type="Pfam" id="PF02518">
    <property type="entry name" value="HATPase_c"/>
    <property type="match status" value="1"/>
</dbReference>
<evidence type="ECO:0000256" key="9">
    <source>
        <dbReference type="ARBA" id="ARBA00022777"/>
    </source>
</evidence>
<feature type="domain" description="Histidine kinase/HSP90-like ATPase" evidence="15">
    <location>
        <begin position="472"/>
        <end position="572"/>
    </location>
</feature>
<evidence type="ECO:0000259" key="17">
    <source>
        <dbReference type="Pfam" id="PF07694"/>
    </source>
</evidence>
<evidence type="ECO:0000256" key="12">
    <source>
        <dbReference type="ARBA" id="ARBA00023012"/>
    </source>
</evidence>
<evidence type="ECO:0000259" key="15">
    <source>
        <dbReference type="Pfam" id="PF02518"/>
    </source>
</evidence>
<accession>A0A429XDV9</accession>
<dbReference type="Pfam" id="PF07694">
    <property type="entry name" value="5TM-5TMR_LYT"/>
    <property type="match status" value="1"/>
</dbReference>
<reference evidence="18 21" key="2">
    <citation type="submission" date="2021-03" db="EMBL/GenBank/DDBJ databases">
        <title>Antimicrobial resistance genes in bacteria isolated from Japanese honey, and their potential for conferring macrolide and lincosamide resistance in the American foulbrood pathogen Paenibacillus larvae.</title>
        <authorList>
            <person name="Okamoto M."/>
            <person name="Kumagai M."/>
            <person name="Kanamori H."/>
            <person name="Takamatsu D."/>
        </authorList>
    </citation>
    <scope>NUCLEOTIDE SEQUENCE [LARGE SCALE GENOMIC DNA]</scope>
    <source>
        <strain evidence="18 21">J6TS1</strain>
    </source>
</reference>
<evidence type="ECO:0000256" key="11">
    <source>
        <dbReference type="ARBA" id="ARBA00022989"/>
    </source>
</evidence>
<dbReference type="InterPro" id="IPR029016">
    <property type="entry name" value="GAF-like_dom_sf"/>
</dbReference>
<feature type="transmembrane region" description="Helical" evidence="14">
    <location>
        <begin position="88"/>
        <end position="112"/>
    </location>
</feature>
<evidence type="ECO:0000259" key="16">
    <source>
        <dbReference type="Pfam" id="PF06580"/>
    </source>
</evidence>
<feature type="domain" description="Signal transduction histidine kinase internal region" evidence="16">
    <location>
        <begin position="373"/>
        <end position="452"/>
    </location>
</feature>
<comment type="subcellular location">
    <subcellularLocation>
        <location evidence="2">Cell membrane</location>
        <topology evidence="2">Multi-pass membrane protein</topology>
    </subcellularLocation>
</comment>
<keyword evidence="7 14" id="KW-0812">Transmembrane</keyword>
<evidence type="ECO:0000256" key="6">
    <source>
        <dbReference type="ARBA" id="ARBA00022679"/>
    </source>
</evidence>
<dbReference type="InterPro" id="IPR003594">
    <property type="entry name" value="HATPase_dom"/>
</dbReference>
<evidence type="ECO:0000313" key="20">
    <source>
        <dbReference type="Proteomes" id="UP000287296"/>
    </source>
</evidence>
<keyword evidence="9 19" id="KW-0418">Kinase</keyword>
<evidence type="ECO:0000256" key="1">
    <source>
        <dbReference type="ARBA" id="ARBA00000085"/>
    </source>
</evidence>
<protein>
    <recommendedName>
        <fullName evidence="3">histidine kinase</fullName>
        <ecNumber evidence="3">2.7.13.3</ecNumber>
    </recommendedName>
</protein>
<keyword evidence="12" id="KW-0902">Two-component regulatory system</keyword>
<gene>
    <name evidence="18" type="primary">lytS_2</name>
    <name evidence="19" type="ORF">D5F11_000970</name>
    <name evidence="18" type="ORF">J6TS1_21750</name>
</gene>
<feature type="domain" description="Signal transduction histidine kinase 5TM receptor LytS transmembrane region" evidence="17">
    <location>
        <begin position="26"/>
        <end position="204"/>
    </location>
</feature>
<feature type="transmembrane region" description="Helical" evidence="14">
    <location>
        <begin position="12"/>
        <end position="32"/>
    </location>
</feature>
<dbReference type="Gene3D" id="3.30.565.10">
    <property type="entry name" value="Histidine kinase-like ATPase, C-terminal domain"/>
    <property type="match status" value="1"/>
</dbReference>
<dbReference type="Proteomes" id="UP000680670">
    <property type="component" value="Unassembled WGS sequence"/>
</dbReference>
<keyword evidence="6" id="KW-0808">Transferase</keyword>
<evidence type="ECO:0000256" key="10">
    <source>
        <dbReference type="ARBA" id="ARBA00022840"/>
    </source>
</evidence>
<organism evidence="19 20">
    <name type="scientific">Siminovitchia terrae</name>
    <name type="common">Bacillus terrae</name>
    <dbReference type="NCBI Taxonomy" id="1914933"/>
    <lineage>
        <taxon>Bacteria</taxon>
        <taxon>Bacillati</taxon>
        <taxon>Bacillota</taxon>
        <taxon>Bacilli</taxon>
        <taxon>Bacillales</taxon>
        <taxon>Bacillaceae</taxon>
        <taxon>Siminovitchia</taxon>
    </lineage>
</organism>
<dbReference type="EMBL" id="QYTW02000001">
    <property type="protein sequence ID" value="RST61491.1"/>
    <property type="molecule type" value="Genomic_DNA"/>
</dbReference>
<name>A0A429XDV9_SIMTE</name>
<feature type="transmembrane region" description="Helical" evidence="14">
    <location>
        <begin position="118"/>
        <end position="139"/>
    </location>
</feature>
<dbReference type="GO" id="GO:0005886">
    <property type="term" value="C:plasma membrane"/>
    <property type="evidence" value="ECO:0007669"/>
    <property type="project" value="UniProtKB-SubCell"/>
</dbReference>
<dbReference type="GO" id="GO:0000155">
    <property type="term" value="F:phosphorelay sensor kinase activity"/>
    <property type="evidence" value="ECO:0007669"/>
    <property type="project" value="InterPro"/>
</dbReference>
<keyword evidence="5" id="KW-0597">Phosphoprotein</keyword>
<dbReference type="SUPFAM" id="SSF55874">
    <property type="entry name" value="ATPase domain of HSP90 chaperone/DNA topoisomerase II/histidine kinase"/>
    <property type="match status" value="1"/>
</dbReference>
<evidence type="ECO:0000256" key="7">
    <source>
        <dbReference type="ARBA" id="ARBA00022692"/>
    </source>
</evidence>
<dbReference type="AlphaFoldDB" id="A0A429XDV9"/>
<dbReference type="InterPro" id="IPR050640">
    <property type="entry name" value="Bact_2-comp_sensor_kinase"/>
</dbReference>
<feature type="transmembrane region" description="Helical" evidence="14">
    <location>
        <begin position="151"/>
        <end position="170"/>
    </location>
</feature>
<keyword evidence="11 14" id="KW-1133">Transmembrane helix</keyword>
<dbReference type="Pfam" id="PF06580">
    <property type="entry name" value="His_kinase"/>
    <property type="match status" value="1"/>
</dbReference>
<comment type="catalytic activity">
    <reaction evidence="1">
        <text>ATP + protein L-histidine = ADP + protein N-phospho-L-histidine.</text>
        <dbReference type="EC" id="2.7.13.3"/>
    </reaction>
</comment>
<dbReference type="GO" id="GO:0071555">
    <property type="term" value="P:cell wall organization"/>
    <property type="evidence" value="ECO:0007669"/>
    <property type="project" value="InterPro"/>
</dbReference>
<dbReference type="GO" id="GO:0005524">
    <property type="term" value="F:ATP binding"/>
    <property type="evidence" value="ECO:0007669"/>
    <property type="project" value="UniProtKB-KW"/>
</dbReference>
<evidence type="ECO:0000313" key="18">
    <source>
        <dbReference type="EMBL" id="GIN96305.1"/>
    </source>
</evidence>
<dbReference type="Proteomes" id="UP000287296">
    <property type="component" value="Unassembled WGS sequence"/>
</dbReference>
<evidence type="ECO:0000313" key="21">
    <source>
        <dbReference type="Proteomes" id="UP000680670"/>
    </source>
</evidence>
<evidence type="ECO:0000256" key="8">
    <source>
        <dbReference type="ARBA" id="ARBA00022741"/>
    </source>
</evidence>
<dbReference type="OrthoDB" id="9776552at2"/>
<evidence type="ECO:0000256" key="5">
    <source>
        <dbReference type="ARBA" id="ARBA00022553"/>
    </source>
</evidence>
<keyword evidence="8" id="KW-0547">Nucleotide-binding</keyword>
<evidence type="ECO:0000256" key="13">
    <source>
        <dbReference type="ARBA" id="ARBA00023136"/>
    </source>
</evidence>
<dbReference type="InterPro" id="IPR011620">
    <property type="entry name" value="Sig_transdc_His_kinase_LytS_TM"/>
</dbReference>
<keyword evidence="13 14" id="KW-0472">Membrane</keyword>
<evidence type="ECO:0000256" key="14">
    <source>
        <dbReference type="SAM" id="Phobius"/>
    </source>
</evidence>
<evidence type="ECO:0000313" key="19">
    <source>
        <dbReference type="EMBL" id="RST61491.1"/>
    </source>
</evidence>
<dbReference type="EMBL" id="BORJ01000005">
    <property type="protein sequence ID" value="GIN96305.1"/>
    <property type="molecule type" value="Genomic_DNA"/>
</dbReference>
<keyword evidence="4" id="KW-1003">Cell membrane</keyword>
<keyword evidence="10" id="KW-0067">ATP-binding</keyword>
<dbReference type="Gene3D" id="3.30.450.40">
    <property type="match status" value="1"/>
</dbReference>
<evidence type="ECO:0000256" key="3">
    <source>
        <dbReference type="ARBA" id="ARBA00012438"/>
    </source>
</evidence>
<evidence type="ECO:0000256" key="4">
    <source>
        <dbReference type="ARBA" id="ARBA00022475"/>
    </source>
</evidence>
<dbReference type="RefSeq" id="WP_120114925.1">
    <property type="nucleotide sequence ID" value="NZ_BORJ01000005.1"/>
</dbReference>